<name>A0ABP1G1G9_9CHLO</name>
<accession>A0ABP1G1G9</accession>
<comment type="caution">
    <text evidence="1">The sequence shown here is derived from an EMBL/GenBank/DDBJ whole genome shotgun (WGS) entry which is preliminary data.</text>
</comment>
<dbReference type="EMBL" id="CAXHTA020000010">
    <property type="protein sequence ID" value="CAL5224293.1"/>
    <property type="molecule type" value="Genomic_DNA"/>
</dbReference>
<reference evidence="1 2" key="1">
    <citation type="submission" date="2024-06" db="EMBL/GenBank/DDBJ databases">
        <authorList>
            <person name="Kraege A."/>
            <person name="Thomma B."/>
        </authorList>
    </citation>
    <scope>NUCLEOTIDE SEQUENCE [LARGE SCALE GENOMIC DNA]</scope>
</reference>
<keyword evidence="2" id="KW-1185">Reference proteome</keyword>
<sequence length="71" mass="7768">MRQEVAVLVMKIKDPDLSWHESCAEKQAAVQQMIASATAKGKFFEDQAAACRQVKEAIQKLEARASTGDAC</sequence>
<dbReference type="Proteomes" id="UP001497392">
    <property type="component" value="Unassembled WGS sequence"/>
</dbReference>
<gene>
    <name evidence="1" type="primary">g6959</name>
    <name evidence="1" type="ORF">VP750_LOCUS5952</name>
</gene>
<organism evidence="1 2">
    <name type="scientific">Coccomyxa viridis</name>
    <dbReference type="NCBI Taxonomy" id="1274662"/>
    <lineage>
        <taxon>Eukaryota</taxon>
        <taxon>Viridiplantae</taxon>
        <taxon>Chlorophyta</taxon>
        <taxon>core chlorophytes</taxon>
        <taxon>Trebouxiophyceae</taxon>
        <taxon>Trebouxiophyceae incertae sedis</taxon>
        <taxon>Coccomyxaceae</taxon>
        <taxon>Coccomyxa</taxon>
    </lineage>
</organism>
<evidence type="ECO:0000313" key="2">
    <source>
        <dbReference type="Proteomes" id="UP001497392"/>
    </source>
</evidence>
<proteinExistence type="predicted"/>
<evidence type="ECO:0000313" key="1">
    <source>
        <dbReference type="EMBL" id="CAL5224293.1"/>
    </source>
</evidence>
<protein>
    <submittedName>
        <fullName evidence="1">G6959 protein</fullName>
    </submittedName>
</protein>